<dbReference type="PRINTS" id="PR00625">
    <property type="entry name" value="JDOMAIN"/>
</dbReference>
<dbReference type="SMART" id="SM00271">
    <property type="entry name" value="DnaJ"/>
    <property type="match status" value="1"/>
</dbReference>
<dbReference type="CDD" id="cd06257">
    <property type="entry name" value="DnaJ"/>
    <property type="match status" value="1"/>
</dbReference>
<name>A0A1Y5I2R0_OSTTA</name>
<gene>
    <name evidence="3" type="ORF">BE221DRAFT_147106</name>
</gene>
<dbReference type="Gene3D" id="3.40.30.10">
    <property type="entry name" value="Glutaredoxin"/>
    <property type="match status" value="1"/>
</dbReference>
<evidence type="ECO:0000256" key="1">
    <source>
        <dbReference type="SAM" id="Phobius"/>
    </source>
</evidence>
<reference evidence="3" key="1">
    <citation type="submission" date="2017-04" db="EMBL/GenBank/DDBJ databases">
        <title>Population genomics of picophytoplankton unveils novel chromosome hypervariability.</title>
        <authorList>
            <consortium name="DOE Joint Genome Institute"/>
            <person name="Blanc-Mathieu R."/>
            <person name="Krasovec M."/>
            <person name="Hebrard M."/>
            <person name="Yau S."/>
            <person name="Desgranges E."/>
            <person name="Martin J."/>
            <person name="Schackwitz W."/>
            <person name="Kuo A."/>
            <person name="Salin G."/>
            <person name="Donnadieu C."/>
            <person name="Desdevises Y."/>
            <person name="Sanchez-Ferandin S."/>
            <person name="Moreau H."/>
            <person name="Rivals E."/>
            <person name="Grigoriev I.V."/>
            <person name="Grimsley N."/>
            <person name="Eyre-Walker A."/>
            <person name="Piganeau G."/>
        </authorList>
    </citation>
    <scope>NUCLEOTIDE SEQUENCE [LARGE SCALE GENOMIC DNA]</scope>
    <source>
        <strain evidence="3">RCC 1115</strain>
    </source>
</reference>
<dbReference type="Proteomes" id="UP000195557">
    <property type="component" value="Unassembled WGS sequence"/>
</dbReference>
<feature type="transmembrane region" description="Helical" evidence="1">
    <location>
        <begin position="408"/>
        <end position="428"/>
    </location>
</feature>
<sequence>MRREKTPKMRGWLLNLIVVEAFLARVVLGARDLYGDLGLDRGVSAIEVKRAYRSLSLIYHPDKQRTSDDEEKHIANERFMEIQNAYSTLSDPERKRAYDLQMYVEEQSNLNAELNAGHRTRGTWDSESVAEGLRQRSGFQQAELISSETISLSNKNIEKLVFNSKKAWLIKIYDDTMDACHRTWPAWEKASQTLDGITNFGRIHVFMSPRLVQMLGSSGLFARPIRRSDLPVIVGLRPSCSHYSCVKRYRGPIRVDLLSSFVSEKLLMLSMLPTIEKEDVRIPAIGGKQFVLVSPSMSTAVIRTRYFAEEYGARVDVKHSHYNQSDKEFWATKFGVNKLPAMLVLEMSTNIVVEDVSSKEKIRAVFVRNAPRVNTESSATFKVLFKALYVDTTDFMENLWFFLTQTDLLPLIGTICAIIAATWFRRVIVRVHKMRYKSTKRAIREDVKSDLVDVHGASLKNKSVYTVVLLTSEPNDRFREVAKTYKSEKLLAFVEMSKETANNCSFHEIFLGSTRKSDVIVWHPSREKYQNIGDIDDRVQIDRQLHAILDGLAEWIACANVVHSA</sequence>
<dbReference type="eggNOG" id="KOG0550">
    <property type="taxonomic scope" value="Eukaryota"/>
</dbReference>
<dbReference type="SUPFAM" id="SSF52833">
    <property type="entry name" value="Thioredoxin-like"/>
    <property type="match status" value="1"/>
</dbReference>
<accession>A0A1Y5I2R0</accession>
<evidence type="ECO:0000313" key="3">
    <source>
        <dbReference type="EMBL" id="OUS43799.1"/>
    </source>
</evidence>
<dbReference type="OrthoDB" id="537700at2759"/>
<dbReference type="PROSITE" id="PS50076">
    <property type="entry name" value="DNAJ_2"/>
    <property type="match status" value="1"/>
</dbReference>
<dbReference type="KEGG" id="ota:OT_ostta03g01930"/>
<keyword evidence="1" id="KW-1133">Transmembrane helix</keyword>
<organism evidence="3">
    <name type="scientific">Ostreococcus tauri</name>
    <name type="common">Marine green alga</name>
    <dbReference type="NCBI Taxonomy" id="70448"/>
    <lineage>
        <taxon>Eukaryota</taxon>
        <taxon>Viridiplantae</taxon>
        <taxon>Chlorophyta</taxon>
        <taxon>Mamiellophyceae</taxon>
        <taxon>Mamiellales</taxon>
        <taxon>Bathycoccaceae</taxon>
        <taxon>Ostreococcus</taxon>
    </lineage>
</organism>
<dbReference type="InterPro" id="IPR036869">
    <property type="entry name" value="J_dom_sf"/>
</dbReference>
<dbReference type="PANTHER" id="PTHR44303:SF2">
    <property type="entry name" value="DNAJ HOMOLOG SUBFAMILY C MEMBER 16"/>
    <property type="match status" value="1"/>
</dbReference>
<dbReference type="SUPFAM" id="SSF46565">
    <property type="entry name" value="Chaperone J-domain"/>
    <property type="match status" value="1"/>
</dbReference>
<proteinExistence type="predicted"/>
<dbReference type="InterPro" id="IPR036249">
    <property type="entry name" value="Thioredoxin-like_sf"/>
</dbReference>
<dbReference type="InterPro" id="IPR018253">
    <property type="entry name" value="DnaJ_domain_CS"/>
</dbReference>
<dbReference type="EMBL" id="KZ155826">
    <property type="protein sequence ID" value="OUS43799.1"/>
    <property type="molecule type" value="Genomic_DNA"/>
</dbReference>
<dbReference type="Pfam" id="PF00226">
    <property type="entry name" value="DnaJ"/>
    <property type="match status" value="1"/>
</dbReference>
<dbReference type="Gene3D" id="1.10.287.110">
    <property type="entry name" value="DnaJ domain"/>
    <property type="match status" value="1"/>
</dbReference>
<dbReference type="InterPro" id="IPR001623">
    <property type="entry name" value="DnaJ_domain"/>
</dbReference>
<dbReference type="RefSeq" id="XP_003078103.2">
    <property type="nucleotide sequence ID" value="XM_003078055.2"/>
</dbReference>
<keyword evidence="1" id="KW-0812">Transmembrane</keyword>
<evidence type="ECO:0000259" key="2">
    <source>
        <dbReference type="PROSITE" id="PS50076"/>
    </source>
</evidence>
<keyword evidence="1" id="KW-0472">Membrane</keyword>
<dbReference type="InterPro" id="IPR052448">
    <property type="entry name" value="DnaJ_C16_autophagy_reg"/>
</dbReference>
<dbReference type="PANTHER" id="PTHR44303">
    <property type="entry name" value="DNAJ HOMOLOG SUBFAMILY C MEMBER 16"/>
    <property type="match status" value="1"/>
</dbReference>
<dbReference type="AlphaFoldDB" id="A0A1Y5I2R0"/>
<protein>
    <recommendedName>
        <fullName evidence="2">J domain-containing protein</fullName>
    </recommendedName>
</protein>
<dbReference type="PROSITE" id="PS00636">
    <property type="entry name" value="DNAJ_1"/>
    <property type="match status" value="1"/>
</dbReference>
<feature type="domain" description="J" evidence="2">
    <location>
        <begin position="32"/>
        <end position="102"/>
    </location>
</feature>